<feature type="non-terminal residue" evidence="3">
    <location>
        <position position="1"/>
    </location>
</feature>
<dbReference type="PROSITE" id="PS50966">
    <property type="entry name" value="ZF_SWIM"/>
    <property type="match status" value="1"/>
</dbReference>
<keyword evidence="1" id="KW-0862">Zinc</keyword>
<dbReference type="Proteomes" id="UP000789396">
    <property type="component" value="Unassembled WGS sequence"/>
</dbReference>
<keyword evidence="1" id="KW-0479">Metal-binding</keyword>
<organism evidence="3 4">
    <name type="scientific">Racocetra fulgida</name>
    <dbReference type="NCBI Taxonomy" id="60492"/>
    <lineage>
        <taxon>Eukaryota</taxon>
        <taxon>Fungi</taxon>
        <taxon>Fungi incertae sedis</taxon>
        <taxon>Mucoromycota</taxon>
        <taxon>Glomeromycotina</taxon>
        <taxon>Glomeromycetes</taxon>
        <taxon>Diversisporales</taxon>
        <taxon>Gigasporaceae</taxon>
        <taxon>Racocetra</taxon>
    </lineage>
</organism>
<feature type="domain" description="SWIM-type" evidence="2">
    <location>
        <begin position="52"/>
        <end position="89"/>
    </location>
</feature>
<protein>
    <submittedName>
        <fullName evidence="3">14778_t:CDS:1</fullName>
    </submittedName>
</protein>
<dbReference type="GO" id="GO:0008270">
    <property type="term" value="F:zinc ion binding"/>
    <property type="evidence" value="ECO:0007669"/>
    <property type="project" value="UniProtKB-KW"/>
</dbReference>
<feature type="non-terminal residue" evidence="3">
    <location>
        <position position="112"/>
    </location>
</feature>
<dbReference type="InterPro" id="IPR007527">
    <property type="entry name" value="Znf_SWIM"/>
</dbReference>
<gene>
    <name evidence="3" type="ORF">RFULGI_LOCUS18829</name>
</gene>
<dbReference type="EMBL" id="CAJVPZ010085929">
    <property type="protein sequence ID" value="CAG8811770.1"/>
    <property type="molecule type" value="Genomic_DNA"/>
</dbReference>
<dbReference type="OrthoDB" id="2397870at2759"/>
<evidence type="ECO:0000313" key="4">
    <source>
        <dbReference type="Proteomes" id="UP000789396"/>
    </source>
</evidence>
<sequence length="112" mass="12790">TIQYEMGIGRMGPHQRIMQKFEINSTNIDESSVFRLDEFTFIIRSAGGEGDYTVQKTGNNKLTLVCNCNAYLKNPALCKHIFVVSQKFNIEMPEQATYFLPHSNDIPVINEQ</sequence>
<name>A0A9N9PCK3_9GLOM</name>
<evidence type="ECO:0000259" key="2">
    <source>
        <dbReference type="PROSITE" id="PS50966"/>
    </source>
</evidence>
<dbReference type="AlphaFoldDB" id="A0A9N9PCK3"/>
<keyword evidence="1" id="KW-0863">Zinc-finger</keyword>
<accession>A0A9N9PCK3</accession>
<comment type="caution">
    <text evidence="3">The sequence shown here is derived from an EMBL/GenBank/DDBJ whole genome shotgun (WGS) entry which is preliminary data.</text>
</comment>
<proteinExistence type="predicted"/>
<evidence type="ECO:0000313" key="3">
    <source>
        <dbReference type="EMBL" id="CAG8811770.1"/>
    </source>
</evidence>
<reference evidence="3" key="1">
    <citation type="submission" date="2021-06" db="EMBL/GenBank/DDBJ databases">
        <authorList>
            <person name="Kallberg Y."/>
            <person name="Tangrot J."/>
            <person name="Rosling A."/>
        </authorList>
    </citation>
    <scope>NUCLEOTIDE SEQUENCE</scope>
    <source>
        <strain evidence="3">IN212</strain>
    </source>
</reference>
<evidence type="ECO:0000256" key="1">
    <source>
        <dbReference type="PROSITE-ProRule" id="PRU00325"/>
    </source>
</evidence>
<keyword evidence="4" id="KW-1185">Reference proteome</keyword>